<dbReference type="EMBL" id="JAACJL010000031">
    <property type="protein sequence ID" value="KAF4616277.1"/>
    <property type="molecule type" value="Genomic_DNA"/>
</dbReference>
<feature type="transmembrane region" description="Helical" evidence="1">
    <location>
        <begin position="377"/>
        <end position="394"/>
    </location>
</feature>
<dbReference type="PANTHER" id="PTHR35043:SF7">
    <property type="entry name" value="TRANSCRIPTION FACTOR DOMAIN-CONTAINING PROTEIN"/>
    <property type="match status" value="1"/>
</dbReference>
<keyword evidence="3" id="KW-1185">Reference proteome</keyword>
<name>A0A8H4QRY2_9AGAR</name>
<comment type="caution">
    <text evidence="2">The sequence shown here is derived from an EMBL/GenBank/DDBJ whole genome shotgun (WGS) entry which is preliminary data.</text>
</comment>
<keyword evidence="1" id="KW-1133">Transmembrane helix</keyword>
<accession>A0A8H4QRY2</accession>
<dbReference type="Proteomes" id="UP000521872">
    <property type="component" value="Unassembled WGS sequence"/>
</dbReference>
<sequence>MVSSISFLDTNTVDMCPRTRLEIIWMCLATIFAASWVAVHPNMPGPNVSTVKKTLRRMEMMLWTIIVPEVILLWAMAQWHGAKAMEHEFISESRKPKDTFKWTTKYGLLLQMGGFVLIEKGRAKQVLRWETLMEYHDDGRVDLSTITEAAIDDRSKGHWFCKCIALIQTSWFIVQSIARFSDRRLVLTQLELLTAGLAVLSLLMYCFWWNKPFDADLPIAIILLDPIHAIGSHQDPSIQDLSIQTDGNDILPIRTQAVPNFRASSPEGIQFVCSNVVTWDSFLKLTLIPYYIIKYVVGYIDEFLSASQPFDTYSMTVPVFCYYQGVSSSSVGSSSIYPTSTFRYDRPRILLVATLFGAIHCAGWSDKIVFHMRAASLLWRIFSVIIISSPLMWISPSLSKLVHHAAVVKGTSKVLAKVTHVLVDVTLILFLFLFPFTSSPASSS</sequence>
<feature type="transmembrane region" description="Helical" evidence="1">
    <location>
        <begin position="414"/>
        <end position="434"/>
    </location>
</feature>
<organism evidence="2 3">
    <name type="scientific">Agrocybe pediades</name>
    <dbReference type="NCBI Taxonomy" id="84607"/>
    <lineage>
        <taxon>Eukaryota</taxon>
        <taxon>Fungi</taxon>
        <taxon>Dikarya</taxon>
        <taxon>Basidiomycota</taxon>
        <taxon>Agaricomycotina</taxon>
        <taxon>Agaricomycetes</taxon>
        <taxon>Agaricomycetidae</taxon>
        <taxon>Agaricales</taxon>
        <taxon>Agaricineae</taxon>
        <taxon>Strophariaceae</taxon>
        <taxon>Agrocybe</taxon>
    </lineage>
</organism>
<proteinExistence type="predicted"/>
<feature type="transmembrane region" description="Helical" evidence="1">
    <location>
        <begin position="190"/>
        <end position="209"/>
    </location>
</feature>
<keyword evidence="1" id="KW-0472">Membrane</keyword>
<gene>
    <name evidence="2" type="ORF">D9613_008781</name>
</gene>
<dbReference type="AlphaFoldDB" id="A0A8H4QRY2"/>
<evidence type="ECO:0000256" key="1">
    <source>
        <dbReference type="SAM" id="Phobius"/>
    </source>
</evidence>
<evidence type="ECO:0000313" key="3">
    <source>
        <dbReference type="Proteomes" id="UP000521872"/>
    </source>
</evidence>
<evidence type="ECO:0000313" key="2">
    <source>
        <dbReference type="EMBL" id="KAF4616277.1"/>
    </source>
</evidence>
<keyword evidence="1" id="KW-0812">Transmembrane</keyword>
<reference evidence="2 3" key="1">
    <citation type="submission" date="2019-12" db="EMBL/GenBank/DDBJ databases">
        <authorList>
            <person name="Floudas D."/>
            <person name="Bentzer J."/>
            <person name="Ahren D."/>
            <person name="Johansson T."/>
            <person name="Persson P."/>
            <person name="Tunlid A."/>
        </authorList>
    </citation>
    <scope>NUCLEOTIDE SEQUENCE [LARGE SCALE GENOMIC DNA]</scope>
    <source>
        <strain evidence="2 3">CBS 102.39</strain>
    </source>
</reference>
<feature type="transmembrane region" description="Helical" evidence="1">
    <location>
        <begin position="23"/>
        <end position="39"/>
    </location>
</feature>
<feature type="transmembrane region" description="Helical" evidence="1">
    <location>
        <begin position="60"/>
        <end position="79"/>
    </location>
</feature>
<feature type="transmembrane region" description="Helical" evidence="1">
    <location>
        <begin position="349"/>
        <end position="365"/>
    </location>
</feature>
<protein>
    <submittedName>
        <fullName evidence="2">Uncharacterized protein</fullName>
    </submittedName>
</protein>
<dbReference type="PANTHER" id="PTHR35043">
    <property type="entry name" value="TRANSCRIPTION FACTOR DOMAIN-CONTAINING PROTEIN"/>
    <property type="match status" value="1"/>
</dbReference>